<dbReference type="Proteomes" id="UP000249402">
    <property type="component" value="Unassembled WGS sequence"/>
</dbReference>
<organism evidence="2 3">
    <name type="scientific">Aspergillus ibericus CBS 121593</name>
    <dbReference type="NCBI Taxonomy" id="1448316"/>
    <lineage>
        <taxon>Eukaryota</taxon>
        <taxon>Fungi</taxon>
        <taxon>Dikarya</taxon>
        <taxon>Ascomycota</taxon>
        <taxon>Pezizomycotina</taxon>
        <taxon>Eurotiomycetes</taxon>
        <taxon>Eurotiomycetidae</taxon>
        <taxon>Eurotiales</taxon>
        <taxon>Aspergillaceae</taxon>
        <taxon>Aspergillus</taxon>
        <taxon>Aspergillus subgen. Circumdati</taxon>
    </lineage>
</organism>
<evidence type="ECO:0000313" key="2">
    <source>
        <dbReference type="EMBL" id="RAL04008.1"/>
    </source>
</evidence>
<dbReference type="InterPro" id="IPR053137">
    <property type="entry name" value="NLR-like"/>
</dbReference>
<keyword evidence="3" id="KW-1185">Reference proteome</keyword>
<dbReference type="InterPro" id="IPR000845">
    <property type="entry name" value="Nucleoside_phosphorylase_d"/>
</dbReference>
<dbReference type="GO" id="GO:0003824">
    <property type="term" value="F:catalytic activity"/>
    <property type="evidence" value="ECO:0007669"/>
    <property type="project" value="InterPro"/>
</dbReference>
<dbReference type="InterPro" id="IPR035994">
    <property type="entry name" value="Nucleoside_phosphorylase_sf"/>
</dbReference>
<dbReference type="Gene3D" id="3.40.50.1580">
    <property type="entry name" value="Nucleoside phosphorylase domain"/>
    <property type="match status" value="1"/>
</dbReference>
<reference evidence="2 3" key="1">
    <citation type="submission" date="2018-02" db="EMBL/GenBank/DDBJ databases">
        <title>The genomes of Aspergillus section Nigri reveals drivers in fungal speciation.</title>
        <authorList>
            <consortium name="DOE Joint Genome Institute"/>
            <person name="Vesth T.C."/>
            <person name="Nybo J."/>
            <person name="Theobald S."/>
            <person name="Brandl J."/>
            <person name="Frisvad J.C."/>
            <person name="Nielsen K.F."/>
            <person name="Lyhne E.K."/>
            <person name="Kogle M.E."/>
            <person name="Kuo A."/>
            <person name="Riley R."/>
            <person name="Clum A."/>
            <person name="Nolan M."/>
            <person name="Lipzen A."/>
            <person name="Salamov A."/>
            <person name="Henrissat B."/>
            <person name="Wiebenga A."/>
            <person name="De vries R.P."/>
            <person name="Grigoriev I.V."/>
            <person name="Mortensen U.H."/>
            <person name="Andersen M.R."/>
            <person name="Baker S.E."/>
        </authorList>
    </citation>
    <scope>NUCLEOTIDE SEQUENCE [LARGE SCALE GENOMIC DNA]</scope>
    <source>
        <strain evidence="2 3">CBS 121593</strain>
    </source>
</reference>
<dbReference type="EMBL" id="KZ824425">
    <property type="protein sequence ID" value="RAL04008.1"/>
    <property type="molecule type" value="Genomic_DNA"/>
</dbReference>
<dbReference type="GeneID" id="37228381"/>
<dbReference type="RefSeq" id="XP_025578335.1">
    <property type="nucleotide sequence ID" value="XM_025723516.1"/>
</dbReference>
<dbReference type="VEuPathDB" id="FungiDB:BO80DRAFT_486241"/>
<dbReference type="SUPFAM" id="SSF53167">
    <property type="entry name" value="Purine and uridine phosphorylases"/>
    <property type="match status" value="1"/>
</dbReference>
<dbReference type="Pfam" id="PF01048">
    <property type="entry name" value="PNP_UDP_1"/>
    <property type="match status" value="1"/>
</dbReference>
<dbReference type="OrthoDB" id="1658288at2759"/>
<dbReference type="PANTHER" id="PTHR46082">
    <property type="entry name" value="ATP/GTP-BINDING PROTEIN-RELATED"/>
    <property type="match status" value="1"/>
</dbReference>
<dbReference type="PANTHER" id="PTHR46082:SF6">
    <property type="entry name" value="AAA+ ATPASE DOMAIN-CONTAINING PROTEIN-RELATED"/>
    <property type="match status" value="1"/>
</dbReference>
<proteinExistence type="predicted"/>
<protein>
    <recommendedName>
        <fullName evidence="1">Nucleoside phosphorylase domain-containing protein</fullName>
    </recommendedName>
</protein>
<name>A0A395HAQ1_9EURO</name>
<evidence type="ECO:0000313" key="3">
    <source>
        <dbReference type="Proteomes" id="UP000249402"/>
    </source>
</evidence>
<sequence length="323" mass="36345">MRPSSRDEFAIAIICTLPLEAEAVEALFNKTYDRLSAFYKKQSGDNNAYFNRRIGSHNMVLCLMPRMGKGNTASVTASLKISYRRIQVTLVVGICGGAPYSPTKEEIFLGDVIISNAVIEYNFGRQYRGGFIRKTGIQSLLAGLQPQQSRRELQAKMLQHLRVIQAAQPRWRQPSSADDVLYEASYQHKHYGSESPHLCSYLDNTSDKVCQEALDASCILLGYTQDQIYQHQYYLESSNPTIQIRTVASADTLRSPGALGILSLKKDSSPILLLRTSCPRVHVDCRLDKELPKYIAGVKQVLPIWLLMGWAPTVNDRHLSFRI</sequence>
<gene>
    <name evidence="2" type="ORF">BO80DRAFT_486241</name>
</gene>
<dbReference type="GO" id="GO:0009116">
    <property type="term" value="P:nucleoside metabolic process"/>
    <property type="evidence" value="ECO:0007669"/>
    <property type="project" value="InterPro"/>
</dbReference>
<dbReference type="STRING" id="1448316.A0A395HAQ1"/>
<dbReference type="AlphaFoldDB" id="A0A395HAQ1"/>
<feature type="domain" description="Nucleoside phosphorylase" evidence="1">
    <location>
        <begin position="11"/>
        <end position="139"/>
    </location>
</feature>
<accession>A0A395HAQ1</accession>
<evidence type="ECO:0000259" key="1">
    <source>
        <dbReference type="Pfam" id="PF01048"/>
    </source>
</evidence>